<evidence type="ECO:0000256" key="14">
    <source>
        <dbReference type="SAM" id="MobiDB-lite"/>
    </source>
</evidence>
<keyword evidence="9" id="KW-0067">ATP-binding</keyword>
<feature type="compositionally biased region" description="Basic and acidic residues" evidence="14">
    <location>
        <begin position="751"/>
        <end position="760"/>
    </location>
</feature>
<sequence>MILIINVLSFFPEKLSMMFPSNHSDNDGYKLHFEENCPQSDKEYFMKKYPKIEEVSSKRLHCTTCDIHIGTAPMAEKIIRTHQVLHVTQCNKCYAFYNSGEFGKGEDGSEYYCRWCGQGGEVFCCSTCPYVFCNKCIRSNLSNSYVKEIEENDDWSCFVCNKSILVNHRAQHWALRNYMIKQLEVIKKTEVRSEGELDNLLNEDFSSCCPKKKRKTFIKIPVAPVKRPLNGGFTQQPPQKKMSMQPSIKSYQVRTSLPEKIVNSRPQAKSNNSEIVCTPDIIGLFSDTEDITLPPSNAVPSTSPAPPPLVLRNNQRVLRQALSPSTSSPVPIYHNVNGYQIDLNHAARQEIFRLPNGKLIQVRKQPSTPPVGNVRSSQPRGPPQFTIRQALPQVPSYGAPRPVAPSARNRQPAQPQQRFTFSDGRVLATPIVPPPSTLPAAAQPAATPAQSSGGSTVFTQQNGSISVARAQHPNTPFGKAKVEFEDKIINGLEICQHTINKMITLTNNTSFKTSRTFTDLKGLYIHLQYLFTYTSGKLKSLQENLANEISPEQSISEAIVPPSIPIEPPMIQIPLDNEDISDASNLIENDPKLGKIIKVKVEKLEDTKNPIIKQYMEKIKQRLEEVSFLHELTPDALMEVDVELDLTEQNVDEPENNSEEKEESDKDESKAEEASEAHLSDDNGNDVDVTSNDENKSSDKESLASLGKEFGDDKEASNTSFTSMPTESEILKIDNVPPTDLMELDDDDDIENKTPVDDTKIVSSNEYETMSKENHETVDISSDDNFNDFFEKPSEASKEDQIIKNNDIEANENSILGENTSLSPSDLNVHDSKSDDDLDDLNLVLQEQLKEVDGESLLESFSKPLQDGTENSLINEDDFINSLEENF</sequence>
<keyword evidence="6" id="KW-0863">Zinc-finger</keyword>
<keyword evidence="12" id="KW-0539">Nucleus</keyword>
<evidence type="ECO:0000256" key="7">
    <source>
        <dbReference type="ARBA" id="ARBA00022801"/>
    </source>
</evidence>
<dbReference type="PANTHER" id="PTHR46357:SF1">
    <property type="entry name" value="TRANSCRIPTIONAL REGULATOR ATRX"/>
    <property type="match status" value="1"/>
</dbReference>
<dbReference type="GO" id="GO:0005721">
    <property type="term" value="C:pericentric heterochromatin"/>
    <property type="evidence" value="ECO:0007669"/>
    <property type="project" value="TreeGrafter"/>
</dbReference>
<evidence type="ECO:0000259" key="15">
    <source>
        <dbReference type="PROSITE" id="PS51533"/>
    </source>
</evidence>
<dbReference type="CDD" id="cd11726">
    <property type="entry name" value="ADDz_ATRX"/>
    <property type="match status" value="1"/>
</dbReference>
<evidence type="ECO:0000256" key="6">
    <source>
        <dbReference type="ARBA" id="ARBA00022771"/>
    </source>
</evidence>
<evidence type="ECO:0000256" key="5">
    <source>
        <dbReference type="ARBA" id="ARBA00022763"/>
    </source>
</evidence>
<feature type="compositionally biased region" description="Low complexity" evidence="14">
    <location>
        <begin position="438"/>
        <end position="452"/>
    </location>
</feature>
<keyword evidence="3" id="KW-0479">Metal-binding</keyword>
<evidence type="ECO:0000256" key="1">
    <source>
        <dbReference type="ARBA" id="ARBA00004123"/>
    </source>
</evidence>
<protein>
    <submittedName>
        <fullName evidence="16">CLUMA_CG001560, isoform A</fullName>
    </submittedName>
</protein>
<dbReference type="EMBL" id="CVRI01000005">
    <property type="protein sequence ID" value="CRK87785.1"/>
    <property type="molecule type" value="Genomic_DNA"/>
</dbReference>
<evidence type="ECO:0000256" key="3">
    <source>
        <dbReference type="ARBA" id="ARBA00022723"/>
    </source>
</evidence>
<dbReference type="GO" id="GO:0016787">
    <property type="term" value="F:hydrolase activity"/>
    <property type="evidence" value="ECO:0007669"/>
    <property type="project" value="UniProtKB-KW"/>
</dbReference>
<dbReference type="InterPro" id="IPR025766">
    <property type="entry name" value="ADD"/>
</dbReference>
<evidence type="ECO:0000256" key="11">
    <source>
        <dbReference type="ARBA" id="ARBA00023204"/>
    </source>
</evidence>
<comment type="subcellular location">
    <subcellularLocation>
        <location evidence="1">Nucleus</location>
    </subcellularLocation>
</comment>
<evidence type="ECO:0000256" key="2">
    <source>
        <dbReference type="ARBA" id="ARBA00007025"/>
    </source>
</evidence>
<evidence type="ECO:0000313" key="16">
    <source>
        <dbReference type="EMBL" id="CRK87785.1"/>
    </source>
</evidence>
<reference evidence="16 17" key="1">
    <citation type="submission" date="2015-04" db="EMBL/GenBank/DDBJ databases">
        <authorList>
            <person name="Syromyatnikov M.Y."/>
            <person name="Popov V.N."/>
        </authorList>
    </citation>
    <scope>NUCLEOTIDE SEQUENCE [LARGE SCALE GENOMIC DNA]</scope>
</reference>
<feature type="compositionally biased region" description="Polar residues" evidence="14">
    <location>
        <begin position="717"/>
        <end position="726"/>
    </location>
</feature>
<dbReference type="InterPro" id="IPR052131">
    <property type="entry name" value="ATRX_domain-containing"/>
</dbReference>
<organism evidence="16 17">
    <name type="scientific">Clunio marinus</name>
    <dbReference type="NCBI Taxonomy" id="568069"/>
    <lineage>
        <taxon>Eukaryota</taxon>
        <taxon>Metazoa</taxon>
        <taxon>Ecdysozoa</taxon>
        <taxon>Arthropoda</taxon>
        <taxon>Hexapoda</taxon>
        <taxon>Insecta</taxon>
        <taxon>Pterygota</taxon>
        <taxon>Neoptera</taxon>
        <taxon>Endopterygota</taxon>
        <taxon>Diptera</taxon>
        <taxon>Nematocera</taxon>
        <taxon>Chironomoidea</taxon>
        <taxon>Chironomidae</taxon>
        <taxon>Clunio</taxon>
    </lineage>
</organism>
<dbReference type="GO" id="GO:0008270">
    <property type="term" value="F:zinc ion binding"/>
    <property type="evidence" value="ECO:0007669"/>
    <property type="project" value="UniProtKB-KW"/>
</dbReference>
<dbReference type="PROSITE" id="PS51533">
    <property type="entry name" value="ADD"/>
    <property type="match status" value="1"/>
</dbReference>
<dbReference type="GO" id="GO:0003678">
    <property type="term" value="F:DNA helicase activity"/>
    <property type="evidence" value="ECO:0007669"/>
    <property type="project" value="UniProtKB-EC"/>
</dbReference>
<proteinExistence type="inferred from homology"/>
<feature type="compositionally biased region" description="Basic and acidic residues" evidence="14">
    <location>
        <begin position="663"/>
        <end position="681"/>
    </location>
</feature>
<comment type="catalytic activity">
    <reaction evidence="13">
        <text>ATP + H2O = ADP + phosphate + H(+)</text>
        <dbReference type="Rhea" id="RHEA:13065"/>
        <dbReference type="ChEBI" id="CHEBI:15377"/>
        <dbReference type="ChEBI" id="CHEBI:15378"/>
        <dbReference type="ChEBI" id="CHEBI:30616"/>
        <dbReference type="ChEBI" id="CHEBI:43474"/>
        <dbReference type="ChEBI" id="CHEBI:456216"/>
        <dbReference type="EC" id="3.6.4.12"/>
    </reaction>
</comment>
<dbReference type="Gene3D" id="3.30.40.10">
    <property type="entry name" value="Zinc/RING finger domain, C3HC4 (zinc finger)"/>
    <property type="match status" value="1"/>
</dbReference>
<feature type="region of interest" description="Disordered" evidence="14">
    <location>
        <begin position="431"/>
        <end position="457"/>
    </location>
</feature>
<accession>A0A1J1HNI1</accession>
<dbReference type="STRING" id="568069.A0A1J1HNI1"/>
<keyword evidence="4" id="KW-0547">Nucleotide-binding</keyword>
<evidence type="ECO:0000256" key="12">
    <source>
        <dbReference type="ARBA" id="ARBA00023242"/>
    </source>
</evidence>
<dbReference type="GO" id="GO:0031490">
    <property type="term" value="F:chromatin DNA binding"/>
    <property type="evidence" value="ECO:0007669"/>
    <property type="project" value="TreeGrafter"/>
</dbReference>
<keyword evidence="5" id="KW-0227">DNA damage</keyword>
<dbReference type="InterPro" id="IPR013083">
    <property type="entry name" value="Znf_RING/FYVE/PHD"/>
</dbReference>
<evidence type="ECO:0000313" key="17">
    <source>
        <dbReference type="Proteomes" id="UP000183832"/>
    </source>
</evidence>
<dbReference type="GO" id="GO:0005524">
    <property type="term" value="F:ATP binding"/>
    <property type="evidence" value="ECO:0007669"/>
    <property type="project" value="UniProtKB-KW"/>
</dbReference>
<evidence type="ECO:0000256" key="10">
    <source>
        <dbReference type="ARBA" id="ARBA00023125"/>
    </source>
</evidence>
<feature type="region of interest" description="Disordered" evidence="14">
    <location>
        <begin position="647"/>
        <end position="786"/>
    </location>
</feature>
<feature type="compositionally biased region" description="Basic and acidic residues" evidence="14">
    <location>
        <begin position="693"/>
        <end position="702"/>
    </location>
</feature>
<name>A0A1J1HNI1_9DIPT</name>
<comment type="similarity">
    <text evidence="2">Belongs to the SNF2/RAD54 helicase family.</text>
</comment>
<feature type="compositionally biased region" description="Acidic residues" evidence="14">
    <location>
        <begin position="647"/>
        <end position="662"/>
    </location>
</feature>
<dbReference type="AlphaFoldDB" id="A0A1J1HNI1"/>
<gene>
    <name evidence="16" type="ORF">CLUMA_CG001560</name>
</gene>
<dbReference type="GO" id="GO:0005634">
    <property type="term" value="C:nucleus"/>
    <property type="evidence" value="ECO:0007669"/>
    <property type="project" value="UniProtKB-SubCell"/>
</dbReference>
<dbReference type="GO" id="GO:0006281">
    <property type="term" value="P:DNA repair"/>
    <property type="evidence" value="ECO:0007669"/>
    <property type="project" value="UniProtKB-KW"/>
</dbReference>
<evidence type="ECO:0000256" key="9">
    <source>
        <dbReference type="ARBA" id="ARBA00022840"/>
    </source>
</evidence>
<dbReference type="SUPFAM" id="SSF57903">
    <property type="entry name" value="FYVE/PHD zinc finger"/>
    <property type="match status" value="1"/>
</dbReference>
<dbReference type="OrthoDB" id="6286493at2759"/>
<keyword evidence="7" id="KW-0378">Hydrolase</keyword>
<dbReference type="GO" id="GO:0006338">
    <property type="term" value="P:chromatin remodeling"/>
    <property type="evidence" value="ECO:0007669"/>
    <property type="project" value="TreeGrafter"/>
</dbReference>
<dbReference type="PANTHER" id="PTHR46357">
    <property type="entry name" value="TRANSCRIPTIONAL REGULATOR ATRX"/>
    <property type="match status" value="1"/>
</dbReference>
<feature type="compositionally biased region" description="Low complexity" evidence="14">
    <location>
        <begin position="404"/>
        <end position="417"/>
    </location>
</feature>
<dbReference type="GO" id="GO:0031297">
    <property type="term" value="P:replication fork processing"/>
    <property type="evidence" value="ECO:0007669"/>
    <property type="project" value="TreeGrafter"/>
</dbReference>
<dbReference type="InterPro" id="IPR011011">
    <property type="entry name" value="Znf_FYVE_PHD"/>
</dbReference>
<feature type="compositionally biased region" description="Basic and acidic residues" evidence="14">
    <location>
        <begin position="769"/>
        <end position="778"/>
    </location>
</feature>
<keyword evidence="10" id="KW-0238">DNA-binding</keyword>
<dbReference type="Proteomes" id="UP000183832">
    <property type="component" value="Unassembled WGS sequence"/>
</dbReference>
<feature type="region of interest" description="Disordered" evidence="14">
    <location>
        <begin position="363"/>
        <end position="417"/>
    </location>
</feature>
<evidence type="ECO:0000256" key="13">
    <source>
        <dbReference type="ARBA" id="ARBA00047995"/>
    </source>
</evidence>
<evidence type="ECO:0000256" key="8">
    <source>
        <dbReference type="ARBA" id="ARBA00022833"/>
    </source>
</evidence>
<keyword evidence="17" id="KW-1185">Reference proteome</keyword>
<feature type="domain" description="PHD-type" evidence="15">
    <location>
        <begin position="50"/>
        <end position="188"/>
    </location>
</feature>
<keyword evidence="11" id="KW-0234">DNA repair</keyword>
<dbReference type="GO" id="GO:0010468">
    <property type="term" value="P:regulation of gene expression"/>
    <property type="evidence" value="ECO:0007669"/>
    <property type="project" value="UniProtKB-ARBA"/>
</dbReference>
<keyword evidence="8" id="KW-0862">Zinc</keyword>
<evidence type="ECO:0000256" key="4">
    <source>
        <dbReference type="ARBA" id="ARBA00022741"/>
    </source>
</evidence>